<evidence type="ECO:0000256" key="4">
    <source>
        <dbReference type="ARBA" id="ARBA00022989"/>
    </source>
</evidence>
<dbReference type="PANTHER" id="PTHR11819:SF195">
    <property type="entry name" value="SODIUM_GLUCOSE COTRANSPORTER 4"/>
    <property type="match status" value="1"/>
</dbReference>
<accession>A0ABM0JXG9</accession>
<evidence type="ECO:0000256" key="7">
    <source>
        <dbReference type="SAM" id="Phobius"/>
    </source>
</evidence>
<feature type="transmembrane region" description="Helical" evidence="7">
    <location>
        <begin position="50"/>
        <end position="68"/>
    </location>
</feature>
<dbReference type="Gene3D" id="1.20.1730.10">
    <property type="entry name" value="Sodium/glucose cotransporter"/>
    <property type="match status" value="1"/>
</dbReference>
<reference evidence="9" key="1">
    <citation type="submission" date="2025-08" db="UniProtKB">
        <authorList>
            <consortium name="RefSeq"/>
        </authorList>
    </citation>
    <scope>IDENTIFICATION</scope>
</reference>
<evidence type="ECO:0000313" key="8">
    <source>
        <dbReference type="Proteomes" id="UP000694888"/>
    </source>
</evidence>
<dbReference type="InterPro" id="IPR038377">
    <property type="entry name" value="Na/Glc_symporter_sf"/>
</dbReference>
<organism evidence="8 9">
    <name type="scientific">Aplysia californica</name>
    <name type="common">California sea hare</name>
    <dbReference type="NCBI Taxonomy" id="6500"/>
    <lineage>
        <taxon>Eukaryota</taxon>
        <taxon>Metazoa</taxon>
        <taxon>Spiralia</taxon>
        <taxon>Lophotrochozoa</taxon>
        <taxon>Mollusca</taxon>
        <taxon>Gastropoda</taxon>
        <taxon>Heterobranchia</taxon>
        <taxon>Euthyneura</taxon>
        <taxon>Tectipleura</taxon>
        <taxon>Aplysiida</taxon>
        <taxon>Aplysioidea</taxon>
        <taxon>Aplysiidae</taxon>
        <taxon>Aplysia</taxon>
    </lineage>
</organism>
<proteinExistence type="inferred from homology"/>
<feature type="transmembrane region" description="Helical" evidence="7">
    <location>
        <begin position="12"/>
        <end position="30"/>
    </location>
</feature>
<evidence type="ECO:0000256" key="2">
    <source>
        <dbReference type="ARBA" id="ARBA00006434"/>
    </source>
</evidence>
<sequence>MHVWRDPVTGDIPWPGALIGLTTVGIWVWCNDQLMVQRCLSAKSLSHSKAGAVFAASLKVASFFLWIVPGMISRVLFPDEIACADPDTCEEVCENRAGCSNIAYPLLVLRKMPPGLRGVMLAALLAALMSTLTSIFNSASSMFTMDIWRRIRKRAPQGELMLINFLHFAIILSGVSIASTIIISLMTKPRPPQKCFVIDDEGKDES</sequence>
<comment type="subcellular location">
    <subcellularLocation>
        <location evidence="1">Membrane</location>
        <topology evidence="1">Multi-pass membrane protein</topology>
    </subcellularLocation>
</comment>
<evidence type="ECO:0000256" key="1">
    <source>
        <dbReference type="ARBA" id="ARBA00004141"/>
    </source>
</evidence>
<comment type="similarity">
    <text evidence="2 6">Belongs to the sodium:solute symporter (SSF) (TC 2.A.21) family.</text>
</comment>
<evidence type="ECO:0000256" key="3">
    <source>
        <dbReference type="ARBA" id="ARBA00022692"/>
    </source>
</evidence>
<evidence type="ECO:0000313" key="9">
    <source>
        <dbReference type="RefSeq" id="XP_005103846.1"/>
    </source>
</evidence>
<feature type="transmembrane region" description="Helical" evidence="7">
    <location>
        <begin position="119"/>
        <end position="139"/>
    </location>
</feature>
<dbReference type="PROSITE" id="PS50283">
    <property type="entry name" value="NA_SOLUT_SYMP_3"/>
    <property type="match status" value="1"/>
</dbReference>
<dbReference type="InterPro" id="IPR001734">
    <property type="entry name" value="Na/solute_symporter"/>
</dbReference>
<evidence type="ECO:0000256" key="5">
    <source>
        <dbReference type="ARBA" id="ARBA00023136"/>
    </source>
</evidence>
<dbReference type="PANTHER" id="PTHR11819">
    <property type="entry name" value="SOLUTE CARRIER FAMILY 5"/>
    <property type="match status" value="1"/>
</dbReference>
<dbReference type="GeneID" id="101853571"/>
<gene>
    <name evidence="9" type="primary">LOC101853571</name>
</gene>
<keyword evidence="4 7" id="KW-1133">Transmembrane helix</keyword>
<dbReference type="RefSeq" id="XP_005103846.1">
    <property type="nucleotide sequence ID" value="XM_005103789.1"/>
</dbReference>
<evidence type="ECO:0000256" key="6">
    <source>
        <dbReference type="RuleBase" id="RU362091"/>
    </source>
</evidence>
<dbReference type="Pfam" id="PF00474">
    <property type="entry name" value="SSF"/>
    <property type="match status" value="1"/>
</dbReference>
<dbReference type="Proteomes" id="UP000694888">
    <property type="component" value="Unplaced"/>
</dbReference>
<feature type="transmembrane region" description="Helical" evidence="7">
    <location>
        <begin position="160"/>
        <end position="186"/>
    </location>
</feature>
<keyword evidence="5 7" id="KW-0472">Membrane</keyword>
<keyword evidence="3 7" id="KW-0812">Transmembrane</keyword>
<name>A0ABM0JXG9_APLCA</name>
<protein>
    <submittedName>
        <fullName evidence="9">Sodium/glucose cotransporter 4</fullName>
    </submittedName>
</protein>
<keyword evidence="8" id="KW-1185">Reference proteome</keyword>